<dbReference type="InterPro" id="IPR016187">
    <property type="entry name" value="CTDL_fold"/>
</dbReference>
<proteinExistence type="predicted"/>
<dbReference type="PROSITE" id="PS00615">
    <property type="entry name" value="C_TYPE_LECTIN_1"/>
    <property type="match status" value="1"/>
</dbReference>
<keyword evidence="5" id="KW-1185">Reference proteome</keyword>
<dbReference type="CDD" id="cd00037">
    <property type="entry name" value="CLECT"/>
    <property type="match status" value="1"/>
</dbReference>
<keyword evidence="1" id="KW-1015">Disulfide bond</keyword>
<dbReference type="InterPro" id="IPR001304">
    <property type="entry name" value="C-type_lectin-like"/>
</dbReference>
<evidence type="ECO:0000259" key="3">
    <source>
        <dbReference type="PROSITE" id="PS50041"/>
    </source>
</evidence>
<accession>A0A914AIG5</accession>
<dbReference type="SUPFAM" id="SSF56436">
    <property type="entry name" value="C-type lectin-like"/>
    <property type="match status" value="2"/>
</dbReference>
<name>A0A914AIG5_PATMI</name>
<protein>
    <recommendedName>
        <fullName evidence="3">C-type lectin domain-containing protein</fullName>
    </recommendedName>
</protein>
<dbReference type="OMA" id="PYCVALD"/>
<reference evidence="4" key="1">
    <citation type="submission" date="2022-11" db="UniProtKB">
        <authorList>
            <consortium name="EnsemblMetazoa"/>
        </authorList>
    </citation>
    <scope>IDENTIFICATION</scope>
</reference>
<dbReference type="RefSeq" id="XP_038063448.1">
    <property type="nucleotide sequence ID" value="XM_038207520.1"/>
</dbReference>
<dbReference type="GeneID" id="119734170"/>
<dbReference type="PANTHER" id="PTHR22803">
    <property type="entry name" value="MANNOSE, PHOSPHOLIPASE, LECTIN RECEPTOR RELATED"/>
    <property type="match status" value="1"/>
</dbReference>
<dbReference type="SMART" id="SM00034">
    <property type="entry name" value="CLECT"/>
    <property type="match status" value="2"/>
</dbReference>
<feature type="domain" description="C-type lectin" evidence="3">
    <location>
        <begin position="211"/>
        <end position="336"/>
    </location>
</feature>
<dbReference type="EnsemblMetazoa" id="XM_038207520.1">
    <property type="protein sequence ID" value="XP_038063448.1"/>
    <property type="gene ID" value="LOC119734170"/>
</dbReference>
<dbReference type="InterPro" id="IPR016186">
    <property type="entry name" value="C-type_lectin-like/link_sf"/>
</dbReference>
<dbReference type="Gene3D" id="3.10.100.10">
    <property type="entry name" value="Mannose-Binding Protein A, subunit A"/>
    <property type="match status" value="1"/>
</dbReference>
<dbReference type="PROSITE" id="PS50041">
    <property type="entry name" value="C_TYPE_LECTIN_2"/>
    <property type="match status" value="1"/>
</dbReference>
<feature type="chain" id="PRO_5037640437" description="C-type lectin domain-containing protein" evidence="2">
    <location>
        <begin position="19"/>
        <end position="344"/>
    </location>
</feature>
<feature type="signal peptide" evidence="2">
    <location>
        <begin position="1"/>
        <end position="18"/>
    </location>
</feature>
<dbReference type="OrthoDB" id="6337382at2759"/>
<organism evidence="4 5">
    <name type="scientific">Patiria miniata</name>
    <name type="common">Bat star</name>
    <name type="synonym">Asterina miniata</name>
    <dbReference type="NCBI Taxonomy" id="46514"/>
    <lineage>
        <taxon>Eukaryota</taxon>
        <taxon>Metazoa</taxon>
        <taxon>Echinodermata</taxon>
        <taxon>Eleutherozoa</taxon>
        <taxon>Asterozoa</taxon>
        <taxon>Asteroidea</taxon>
        <taxon>Valvatacea</taxon>
        <taxon>Valvatida</taxon>
        <taxon>Asterinidae</taxon>
        <taxon>Patiria</taxon>
    </lineage>
</organism>
<evidence type="ECO:0000256" key="1">
    <source>
        <dbReference type="ARBA" id="ARBA00023157"/>
    </source>
</evidence>
<evidence type="ECO:0000256" key="2">
    <source>
        <dbReference type="SAM" id="SignalP"/>
    </source>
</evidence>
<dbReference type="Proteomes" id="UP000887568">
    <property type="component" value="Unplaced"/>
</dbReference>
<dbReference type="InterPro" id="IPR018378">
    <property type="entry name" value="C-type_lectin_CS"/>
</dbReference>
<dbReference type="Pfam" id="PF00059">
    <property type="entry name" value="Lectin_C"/>
    <property type="match status" value="1"/>
</dbReference>
<dbReference type="InterPro" id="IPR050111">
    <property type="entry name" value="C-type_lectin/snaclec_domain"/>
</dbReference>
<sequence>MMLKVLLVVLAVTAGVWAEECPDRYWQSSDGTVCLRTDVDLAMTLSDAEAYCASQPAPGRLFLPTASNTGILKEYADETFILSPDLWRRYWVGLTKDLSDAWQRNVVDSQAGGPYCVALDYRRPVNSQQVSFYGYETLSCRSDFKLPAICSVEPKLGVQDVIQPEPANGTPECSCPPCAVPTCECPAVEPCQNDVPPPPPMVECPPTWFTRRGYCYHFLIASKTWEEASSSCQKDGAELVFIADKAENDYLAEISDELSEASPTMRRYWIGLNDRNEEGQMTWASGEPLSFTLWGPRQPSVHKKRRYEENCVVINSQSPGKWDDISCWRRHPYICKKAAQIIKE</sequence>
<keyword evidence="2" id="KW-0732">Signal</keyword>
<evidence type="ECO:0000313" key="4">
    <source>
        <dbReference type="EnsemblMetazoa" id="XP_038063448.1"/>
    </source>
</evidence>
<dbReference type="AlphaFoldDB" id="A0A914AIG5"/>
<evidence type="ECO:0000313" key="5">
    <source>
        <dbReference type="Proteomes" id="UP000887568"/>
    </source>
</evidence>